<evidence type="ECO:0000313" key="3">
    <source>
        <dbReference type="Proteomes" id="UP000476281"/>
    </source>
</evidence>
<proteinExistence type="predicted"/>
<protein>
    <submittedName>
        <fullName evidence="2">AAA family ATPase</fullName>
    </submittedName>
</protein>
<name>A0A6L3X8X0_9ENTR</name>
<dbReference type="InterPro" id="IPR027417">
    <property type="entry name" value="P-loop_NTPase"/>
</dbReference>
<organism evidence="2 3">
    <name type="scientific">Enterobacter hormaechei</name>
    <dbReference type="NCBI Taxonomy" id="158836"/>
    <lineage>
        <taxon>Bacteria</taxon>
        <taxon>Pseudomonadati</taxon>
        <taxon>Pseudomonadota</taxon>
        <taxon>Gammaproteobacteria</taxon>
        <taxon>Enterobacterales</taxon>
        <taxon>Enterobacteriaceae</taxon>
        <taxon>Enterobacter</taxon>
        <taxon>Enterobacter cloacae complex</taxon>
    </lineage>
</organism>
<dbReference type="Proteomes" id="UP000476281">
    <property type="component" value="Unassembled WGS sequence"/>
</dbReference>
<dbReference type="Gene3D" id="3.40.50.300">
    <property type="entry name" value="P-loop containing nucleotide triphosphate hydrolases"/>
    <property type="match status" value="1"/>
</dbReference>
<dbReference type="InterPro" id="IPR038727">
    <property type="entry name" value="NadR/Ttd14_AAA_dom"/>
</dbReference>
<reference evidence="2 3" key="1">
    <citation type="submission" date="2019-09" db="EMBL/GenBank/DDBJ databases">
        <title>Reversal of blaTEM antimicrobial resistance by CRISPR-Cas9 in clinical E. coli and other Enterobacteriaceae strains.</title>
        <authorList>
            <person name="Tagliaferri T."/>
            <person name="Guimaraes N."/>
            <person name="Pereira M."/>
            <person name="Felicori L."/>
            <person name="Horz H.-P."/>
            <person name="Santos S."/>
            <person name="Mendes T."/>
        </authorList>
    </citation>
    <scope>NUCLEOTIDE SEQUENCE [LARGE SCALE GENOMIC DNA]</scope>
    <source>
        <strain evidence="2 3">E2_blaTEM_MG</strain>
    </source>
</reference>
<dbReference type="InterPro" id="IPR052735">
    <property type="entry name" value="NAD_biosynth-regulator"/>
</dbReference>
<evidence type="ECO:0000313" key="2">
    <source>
        <dbReference type="EMBL" id="KAB2486288.1"/>
    </source>
</evidence>
<gene>
    <name evidence="2" type="ORF">F9C29_27525</name>
</gene>
<comment type="caution">
    <text evidence="2">The sequence shown here is derived from an EMBL/GenBank/DDBJ whole genome shotgun (WGS) entry which is preliminary data.</text>
</comment>
<dbReference type="PANTHER" id="PTHR37512:SF1">
    <property type="entry name" value="NADR_TTD14 AAA DOMAIN-CONTAINING PROTEIN"/>
    <property type="match status" value="1"/>
</dbReference>
<accession>A0A6L3X8X0</accession>
<dbReference type="EMBL" id="WBSZ01001569">
    <property type="protein sequence ID" value="KAB2486288.1"/>
    <property type="molecule type" value="Genomic_DNA"/>
</dbReference>
<sequence length="77" mass="8986">IDESRFDLVILLENNTPWVADGMRSLGSSVDRREFQTMLVEMLNENNVEFVHVEESDYDSRFLRCVELVNEMMGEQG</sequence>
<feature type="non-terminal residue" evidence="2">
    <location>
        <position position="1"/>
    </location>
</feature>
<dbReference type="PANTHER" id="PTHR37512">
    <property type="entry name" value="TRIFUNCTIONAL NAD BIOSYNTHESIS/REGULATOR PROTEIN NADR"/>
    <property type="match status" value="1"/>
</dbReference>
<evidence type="ECO:0000259" key="1">
    <source>
        <dbReference type="Pfam" id="PF13521"/>
    </source>
</evidence>
<feature type="domain" description="NadR/Ttd14 AAA" evidence="1">
    <location>
        <begin position="2"/>
        <end position="61"/>
    </location>
</feature>
<dbReference type="AlphaFoldDB" id="A0A6L3X8X0"/>
<dbReference type="Pfam" id="PF13521">
    <property type="entry name" value="AAA_28"/>
    <property type="match status" value="1"/>
</dbReference>